<dbReference type="SMART" id="SM00871">
    <property type="entry name" value="AraC_E_bind"/>
    <property type="match status" value="1"/>
</dbReference>
<dbReference type="Gene3D" id="1.10.1660.10">
    <property type="match status" value="1"/>
</dbReference>
<dbReference type="SUPFAM" id="SSF55136">
    <property type="entry name" value="Probable bacterial effector-binding domain"/>
    <property type="match status" value="1"/>
</dbReference>
<organism evidence="3 4">
    <name type="scientific">Orbus sasakiae</name>
    <dbReference type="NCBI Taxonomy" id="1078475"/>
    <lineage>
        <taxon>Bacteria</taxon>
        <taxon>Pseudomonadati</taxon>
        <taxon>Pseudomonadota</taxon>
        <taxon>Gammaproteobacteria</taxon>
        <taxon>Orbales</taxon>
        <taxon>Orbaceae</taxon>
        <taxon>Orbus</taxon>
    </lineage>
</organism>
<accession>A0ABP9N0B3</accession>
<dbReference type="InterPro" id="IPR010499">
    <property type="entry name" value="AraC_E-bd"/>
</dbReference>
<dbReference type="PANTHER" id="PTHR30204:SF97">
    <property type="entry name" value="MERR FAMILY REGULATORY PROTEIN"/>
    <property type="match status" value="1"/>
</dbReference>
<reference evidence="4" key="1">
    <citation type="journal article" date="2019" name="Int. J. Syst. Evol. Microbiol.">
        <title>The Global Catalogue of Microorganisms (GCM) 10K type strain sequencing project: providing services to taxonomists for standard genome sequencing and annotation.</title>
        <authorList>
            <consortium name="The Broad Institute Genomics Platform"/>
            <consortium name="The Broad Institute Genome Sequencing Center for Infectious Disease"/>
            <person name="Wu L."/>
            <person name="Ma J."/>
        </authorList>
    </citation>
    <scope>NUCLEOTIDE SEQUENCE [LARGE SCALE GENOMIC DNA]</scope>
    <source>
        <strain evidence="4">JCM 18050</strain>
    </source>
</reference>
<protein>
    <submittedName>
        <fullName evidence="3">MerR family transcriptional regulator</fullName>
    </submittedName>
</protein>
<evidence type="ECO:0000259" key="2">
    <source>
        <dbReference type="PROSITE" id="PS50937"/>
    </source>
</evidence>
<name>A0ABP9N0B3_9GAMM</name>
<dbReference type="InterPro" id="IPR011256">
    <property type="entry name" value="Reg_factor_effector_dom_sf"/>
</dbReference>
<dbReference type="InterPro" id="IPR009061">
    <property type="entry name" value="DNA-bd_dom_put_sf"/>
</dbReference>
<feature type="domain" description="HTH merR-type" evidence="2">
    <location>
        <begin position="1"/>
        <end position="71"/>
    </location>
</feature>
<dbReference type="InterPro" id="IPR047057">
    <property type="entry name" value="MerR_fam"/>
</dbReference>
<keyword evidence="1" id="KW-0238">DNA-binding</keyword>
<dbReference type="InterPro" id="IPR000551">
    <property type="entry name" value="MerR-type_HTH_dom"/>
</dbReference>
<evidence type="ECO:0000256" key="1">
    <source>
        <dbReference type="ARBA" id="ARBA00023125"/>
    </source>
</evidence>
<dbReference type="Proteomes" id="UP001500171">
    <property type="component" value="Unassembled WGS sequence"/>
</dbReference>
<dbReference type="Pfam" id="PF06445">
    <property type="entry name" value="GyrI-like"/>
    <property type="match status" value="1"/>
</dbReference>
<evidence type="ECO:0000313" key="4">
    <source>
        <dbReference type="Proteomes" id="UP001500171"/>
    </source>
</evidence>
<comment type="caution">
    <text evidence="3">The sequence shown here is derived from an EMBL/GenBank/DDBJ whole genome shotgun (WGS) entry which is preliminary data.</text>
</comment>
<evidence type="ECO:0000313" key="3">
    <source>
        <dbReference type="EMBL" id="GAA5103640.1"/>
    </source>
</evidence>
<dbReference type="EMBL" id="BAABHY010000001">
    <property type="protein sequence ID" value="GAA5103640.1"/>
    <property type="molecule type" value="Genomic_DNA"/>
</dbReference>
<proteinExistence type="predicted"/>
<dbReference type="Pfam" id="PF13411">
    <property type="entry name" value="MerR_1"/>
    <property type="match status" value="1"/>
</dbReference>
<sequence length="269" mass="30942">MISIGEFSKITTVTTNTLRYYDEIGLLKPVYVNQENGYRYYDIRQLKTMLLISKLKQYRFSLDEIAKLIQPPIDNQQLLILIQQKQHDIQQKVAHYASILQQIDQDIYYLTNGGNIMSYLDNISVQLVDFKTINIFSLRLEMSLNEFGQNMAKLYQTVLDQKLTVVGAPMTFYHDREFNPAAFDAEIAIPVKESVTGTHQFDGRPCAMAKLIGPYSALSSVYTKIMQWIDAQGYKISSAPFEIYLTDPNHTPANQNITEVYFPIVKQTH</sequence>
<keyword evidence="4" id="KW-1185">Reference proteome</keyword>
<dbReference type="PANTHER" id="PTHR30204">
    <property type="entry name" value="REDOX-CYCLING DRUG-SENSING TRANSCRIPTIONAL ACTIVATOR SOXR"/>
    <property type="match status" value="1"/>
</dbReference>
<dbReference type="PROSITE" id="PS50937">
    <property type="entry name" value="HTH_MERR_2"/>
    <property type="match status" value="1"/>
</dbReference>
<gene>
    <name evidence="3" type="ORF">GCM10023211_00270</name>
</gene>
<dbReference type="RefSeq" id="WP_345487467.1">
    <property type="nucleotide sequence ID" value="NZ_BAABHY010000001.1"/>
</dbReference>
<dbReference type="Gene3D" id="3.20.80.10">
    <property type="entry name" value="Regulatory factor, effector binding domain"/>
    <property type="match status" value="1"/>
</dbReference>
<dbReference type="InterPro" id="IPR029442">
    <property type="entry name" value="GyrI-like"/>
</dbReference>
<dbReference type="SMART" id="SM00422">
    <property type="entry name" value="HTH_MERR"/>
    <property type="match status" value="1"/>
</dbReference>
<dbReference type="SUPFAM" id="SSF46955">
    <property type="entry name" value="Putative DNA-binding domain"/>
    <property type="match status" value="1"/>
</dbReference>